<dbReference type="PANTHER" id="PTHR10003">
    <property type="entry name" value="SUPEROXIDE DISMUTASE CU-ZN -RELATED"/>
    <property type="match status" value="1"/>
</dbReference>
<keyword evidence="2" id="KW-0479">Metal-binding</keyword>
<organism evidence="6 7">
    <name type="scientific">Kushneria aurantia</name>
    <dbReference type="NCBI Taxonomy" id="504092"/>
    <lineage>
        <taxon>Bacteria</taxon>
        <taxon>Pseudomonadati</taxon>
        <taxon>Pseudomonadota</taxon>
        <taxon>Gammaproteobacteria</taxon>
        <taxon>Oceanospirillales</taxon>
        <taxon>Halomonadaceae</taxon>
        <taxon>Kushneria</taxon>
    </lineage>
</organism>
<dbReference type="Proteomes" id="UP001589814">
    <property type="component" value="Unassembled WGS sequence"/>
</dbReference>
<dbReference type="InterPro" id="IPR018152">
    <property type="entry name" value="SOD_Cu/Zn_BS"/>
</dbReference>
<comment type="cofactor">
    <cofactor evidence="2">
        <name>Zn(2+)</name>
        <dbReference type="ChEBI" id="CHEBI:29105"/>
    </cofactor>
    <text evidence="2">Binds 1 zinc ion per subunit.</text>
</comment>
<reference evidence="6 7" key="1">
    <citation type="submission" date="2024-09" db="EMBL/GenBank/DDBJ databases">
        <authorList>
            <person name="Sun Q."/>
            <person name="Mori K."/>
        </authorList>
    </citation>
    <scope>NUCLEOTIDE SEQUENCE [LARGE SCALE GENOMIC DNA]</scope>
    <source>
        <strain evidence="6 7">CCM 7415</strain>
    </source>
</reference>
<dbReference type="EC" id="1.15.1.1" evidence="2"/>
<proteinExistence type="inferred from homology"/>
<dbReference type="SUPFAM" id="SSF49329">
    <property type="entry name" value="Cu,Zn superoxide dismutase-like"/>
    <property type="match status" value="1"/>
</dbReference>
<evidence type="ECO:0000259" key="5">
    <source>
        <dbReference type="Pfam" id="PF00080"/>
    </source>
</evidence>
<feature type="signal peptide" evidence="4">
    <location>
        <begin position="1"/>
        <end position="21"/>
    </location>
</feature>
<comment type="cofactor">
    <cofactor evidence="2">
        <name>Cu cation</name>
        <dbReference type="ChEBI" id="CHEBI:23378"/>
    </cofactor>
    <text evidence="2">Binds 1 copper ion per subunit.</text>
</comment>
<sequence length="176" mass="18071">MTLRKTMMAAALLSVAPLAIADTTVELQKATPEGPGESIGTVSFEDTPYGVLITPDISGVPANSMHGFHLHENATCQASRTDGETTPAGAAGGHFDPDNTGRHAGPYSDDGHLGDMPVLTADGEGNITTPVLAPRLRERDLSGHAVILHEGGDTYSDTPNLGGGGARFACGVIDPN</sequence>
<dbReference type="Pfam" id="PF00080">
    <property type="entry name" value="Sod_Cu"/>
    <property type="match status" value="1"/>
</dbReference>
<evidence type="ECO:0000256" key="1">
    <source>
        <dbReference type="ARBA" id="ARBA00010457"/>
    </source>
</evidence>
<comment type="catalytic activity">
    <reaction evidence="2">
        <text>2 superoxide + 2 H(+) = H2O2 + O2</text>
        <dbReference type="Rhea" id="RHEA:20696"/>
        <dbReference type="ChEBI" id="CHEBI:15378"/>
        <dbReference type="ChEBI" id="CHEBI:15379"/>
        <dbReference type="ChEBI" id="CHEBI:16240"/>
        <dbReference type="ChEBI" id="CHEBI:18421"/>
        <dbReference type="EC" id="1.15.1.1"/>
    </reaction>
</comment>
<keyword evidence="2" id="KW-0862">Zinc</keyword>
<feature type="domain" description="Superoxide dismutase copper/zinc binding" evidence="5">
    <location>
        <begin position="40"/>
        <end position="173"/>
    </location>
</feature>
<evidence type="ECO:0000313" key="7">
    <source>
        <dbReference type="Proteomes" id="UP001589814"/>
    </source>
</evidence>
<keyword evidence="4" id="KW-0732">Signal</keyword>
<feature type="chain" id="PRO_5046397899" description="Superoxide dismutase [Cu-Zn]" evidence="4">
    <location>
        <begin position="22"/>
        <end position="176"/>
    </location>
</feature>
<dbReference type="EMBL" id="JBHLVX010000003">
    <property type="protein sequence ID" value="MFC0266571.1"/>
    <property type="molecule type" value="Genomic_DNA"/>
</dbReference>
<protein>
    <recommendedName>
        <fullName evidence="2">Superoxide dismutase [Cu-Zn]</fullName>
        <ecNumber evidence="2">1.15.1.1</ecNumber>
    </recommendedName>
</protein>
<accession>A0ABV6FZI7</accession>
<comment type="similarity">
    <text evidence="1 2">Belongs to the Cu-Zn superoxide dismutase family.</text>
</comment>
<keyword evidence="2" id="KW-0560">Oxidoreductase</keyword>
<comment type="caution">
    <text evidence="6">The sequence shown here is derived from an EMBL/GenBank/DDBJ whole genome shotgun (WGS) entry which is preliminary data.</text>
</comment>
<gene>
    <name evidence="6" type="ORF">ACFFHW_00935</name>
</gene>
<dbReference type="InterPro" id="IPR024134">
    <property type="entry name" value="SOD_Cu/Zn_/chaperone"/>
</dbReference>
<dbReference type="InterPro" id="IPR036423">
    <property type="entry name" value="SOD-like_Cu/Zn_dom_sf"/>
</dbReference>
<evidence type="ECO:0000313" key="6">
    <source>
        <dbReference type="EMBL" id="MFC0266571.1"/>
    </source>
</evidence>
<feature type="region of interest" description="Disordered" evidence="3">
    <location>
        <begin position="79"/>
        <end position="110"/>
    </location>
</feature>
<keyword evidence="2" id="KW-0186">Copper</keyword>
<comment type="function">
    <text evidence="2">Destroys radicals which are normally produced within the cells and which are toxic to biological systems.</text>
</comment>
<evidence type="ECO:0000256" key="3">
    <source>
        <dbReference type="SAM" id="MobiDB-lite"/>
    </source>
</evidence>
<name>A0ABV6FZI7_9GAMM</name>
<evidence type="ECO:0000256" key="4">
    <source>
        <dbReference type="SAM" id="SignalP"/>
    </source>
</evidence>
<dbReference type="RefSeq" id="WP_026352058.1">
    <property type="nucleotide sequence ID" value="NZ_JBHLVX010000003.1"/>
</dbReference>
<keyword evidence="7" id="KW-1185">Reference proteome</keyword>
<evidence type="ECO:0000256" key="2">
    <source>
        <dbReference type="RuleBase" id="RU000393"/>
    </source>
</evidence>
<dbReference type="InterPro" id="IPR001424">
    <property type="entry name" value="SOD_Cu_Zn_dom"/>
</dbReference>
<dbReference type="PROSITE" id="PS00332">
    <property type="entry name" value="SOD_CU_ZN_2"/>
    <property type="match status" value="1"/>
</dbReference>
<dbReference type="Gene3D" id="2.60.40.200">
    <property type="entry name" value="Superoxide dismutase, copper/zinc binding domain"/>
    <property type="match status" value="1"/>
</dbReference>